<evidence type="ECO:0000313" key="3">
    <source>
        <dbReference type="Proteomes" id="UP000196102"/>
    </source>
</evidence>
<dbReference type="RefSeq" id="WP_303687919.1">
    <property type="nucleotide sequence ID" value="NZ_CAJXYO010000048.1"/>
</dbReference>
<dbReference type="Proteomes" id="UP000196102">
    <property type="component" value="Unassembled WGS sequence"/>
</dbReference>
<evidence type="ECO:0000313" key="2">
    <source>
        <dbReference type="EMBL" id="OUS10130.1"/>
    </source>
</evidence>
<evidence type="ECO:0000256" key="1">
    <source>
        <dbReference type="SAM" id="SignalP"/>
    </source>
</evidence>
<dbReference type="EMBL" id="MAAX01000201">
    <property type="protein sequence ID" value="OUS10130.1"/>
    <property type="molecule type" value="Genomic_DNA"/>
</dbReference>
<feature type="chain" id="PRO_5011967062" evidence="1">
    <location>
        <begin position="19"/>
        <end position="256"/>
    </location>
</feature>
<dbReference type="AlphaFoldDB" id="A0A1Z8AIG9"/>
<keyword evidence="1" id="KW-0732">Signal</keyword>
<sequence>MKQLTTLAIVLIFSFSYGQVGINTDTPNESAILDVESTDKGFLPPRMSQTQISNIHLPAAGLTVYNTDLDCITVNYGTPATPEWICLERKPNATLPSYSISSTELRITSTLNYRTWVNVPNLTASFTLDEPTQVKFDWIMFPGQANASSSNGYAQMFTALEINGTRDQSSVGYMPFIHAPGASALYLLNQSSFFYVKLLPAGTYTINVQLYLSFMQGSTMDVRVGPRITTWTGSGGMTNDEKLNASSNKLLITLLR</sequence>
<name>A0A1Z8AIG9_9FLAO</name>
<gene>
    <name evidence="2" type="ORF">A9Q93_13185</name>
</gene>
<protein>
    <submittedName>
        <fullName evidence="2">Uncharacterized protein</fullName>
    </submittedName>
</protein>
<proteinExistence type="predicted"/>
<comment type="caution">
    <text evidence="2">The sequence shown here is derived from an EMBL/GenBank/DDBJ whole genome shotgun (WGS) entry which is preliminary data.</text>
</comment>
<accession>A0A1Z8AIG9</accession>
<feature type="signal peptide" evidence="1">
    <location>
        <begin position="1"/>
        <end position="18"/>
    </location>
</feature>
<organism evidence="2 3">
    <name type="scientific">Nonlabens dokdonensis</name>
    <dbReference type="NCBI Taxonomy" id="328515"/>
    <lineage>
        <taxon>Bacteria</taxon>
        <taxon>Pseudomonadati</taxon>
        <taxon>Bacteroidota</taxon>
        <taxon>Flavobacteriia</taxon>
        <taxon>Flavobacteriales</taxon>
        <taxon>Flavobacteriaceae</taxon>
        <taxon>Nonlabens</taxon>
    </lineage>
</organism>
<reference evidence="3" key="1">
    <citation type="journal article" date="2017" name="Proc. Natl. Acad. Sci. U.S.A.">
        <title>Simulation of Deepwater Horizon oil plume reveals substrate specialization within a complex community of hydrocarbon-degraders.</title>
        <authorList>
            <person name="Hu P."/>
            <person name="Dubinsky E.A."/>
            <person name="Probst A.J."/>
            <person name="Wang J."/>
            <person name="Sieber C.M.K."/>
            <person name="Tom L.M."/>
            <person name="Gardinali P."/>
            <person name="Banfield J.F."/>
            <person name="Atlas R.M."/>
            <person name="Andersen G.L."/>
        </authorList>
    </citation>
    <scope>NUCLEOTIDE SEQUENCE [LARGE SCALE GENOMIC DNA]</scope>
</reference>